<dbReference type="InterPro" id="IPR036588">
    <property type="entry name" value="CobH/CbiC_sf"/>
</dbReference>
<dbReference type="GO" id="GO:0043778">
    <property type="term" value="F:cobalt-precorrin-8 methylmutase activity"/>
    <property type="evidence" value="ECO:0007669"/>
    <property type="project" value="UniProtKB-EC"/>
</dbReference>
<dbReference type="Proteomes" id="UP000525298">
    <property type="component" value="Unassembled WGS sequence"/>
</dbReference>
<dbReference type="UniPathway" id="UPA00148"/>
<dbReference type="SUPFAM" id="SSF63965">
    <property type="entry name" value="Precorrin-8X methylmutase CbiC/CobH"/>
    <property type="match status" value="1"/>
</dbReference>
<evidence type="ECO:0000256" key="4">
    <source>
        <dbReference type="ARBA" id="ARBA00023235"/>
    </source>
</evidence>
<evidence type="ECO:0000259" key="5">
    <source>
        <dbReference type="Pfam" id="PF02570"/>
    </source>
</evidence>
<dbReference type="AlphaFoldDB" id="A0A7W0C9A4"/>
<dbReference type="RefSeq" id="WP_181551200.1">
    <property type="nucleotide sequence ID" value="NZ_JACDUS010000004.1"/>
</dbReference>
<dbReference type="EMBL" id="JACDUS010000004">
    <property type="protein sequence ID" value="MBA2881551.1"/>
    <property type="molecule type" value="Genomic_DNA"/>
</dbReference>
<accession>A0A7W0C9A4</accession>
<evidence type="ECO:0000256" key="1">
    <source>
        <dbReference type="ARBA" id="ARBA00004953"/>
    </source>
</evidence>
<comment type="caution">
    <text evidence="6">The sequence shown here is derived from an EMBL/GenBank/DDBJ whole genome shotgun (WGS) entry which is preliminary data.</text>
</comment>
<reference evidence="6 7" key="1">
    <citation type="submission" date="2020-07" db="EMBL/GenBank/DDBJ databases">
        <title>Genomic Encyclopedia of Type Strains, Phase IV (KMG-IV): sequencing the most valuable type-strain genomes for metagenomic binning, comparative biology and taxonomic classification.</title>
        <authorList>
            <person name="Goeker M."/>
        </authorList>
    </citation>
    <scope>NUCLEOTIDE SEQUENCE [LARGE SCALE GENOMIC DNA]</scope>
    <source>
        <strain evidence="6 7">DSM 17721</strain>
    </source>
</reference>
<comment type="pathway">
    <text evidence="1">Cofactor biosynthesis; adenosylcobalamin biosynthesis.</text>
</comment>
<evidence type="ECO:0000256" key="3">
    <source>
        <dbReference type="ARBA" id="ARBA00022573"/>
    </source>
</evidence>
<gene>
    <name evidence="6" type="ORF">HNR65_001878</name>
</gene>
<evidence type="ECO:0000313" key="6">
    <source>
        <dbReference type="EMBL" id="MBA2881551.1"/>
    </source>
</evidence>
<sequence>MKPHEIEELSFSIIEQEAAPHGFEPSQWRIVSRMIHTSADFEYLQSVRFHPEAISAGIRAIQNGQTIFTDTNMAKAGIRKTDAAKFGCRVECLMEAPEVKKQADANGSTRAAAAVDAAANQVKDGIFVVGNAPTALMRIIEQIKAGRTAPALVVGLPVGFVNAAESKQMLNRADVPHITNVGRKGGSAVAAAVINALLKLTAEKGE</sequence>
<dbReference type="EC" id="5.4.99.61" evidence="6"/>
<dbReference type="Pfam" id="PF02570">
    <property type="entry name" value="CbiC"/>
    <property type="match status" value="1"/>
</dbReference>
<dbReference type="EC" id="5.4.99.60" evidence="6"/>
<dbReference type="Gene3D" id="3.40.50.10230">
    <property type="entry name" value="Cobalamin biosynthesis CobH/CbiC, precorrin-8X methylmutase"/>
    <property type="match status" value="1"/>
</dbReference>
<dbReference type="GO" id="GO:0009236">
    <property type="term" value="P:cobalamin biosynthetic process"/>
    <property type="evidence" value="ECO:0007669"/>
    <property type="project" value="UniProtKB-UniPathway"/>
</dbReference>
<dbReference type="PANTHER" id="PTHR43588">
    <property type="entry name" value="COBALT-PRECORRIN-8 METHYLMUTASE"/>
    <property type="match status" value="1"/>
</dbReference>
<keyword evidence="4 6" id="KW-0413">Isomerase</keyword>
<keyword evidence="7" id="KW-1185">Reference proteome</keyword>
<name>A0A7W0C9A4_9BACT</name>
<dbReference type="PANTHER" id="PTHR43588:SF1">
    <property type="entry name" value="COBALT-PRECORRIN-8 METHYLMUTASE"/>
    <property type="match status" value="1"/>
</dbReference>
<dbReference type="GO" id="GO:0016993">
    <property type="term" value="F:precorrin-8X methylmutase activity"/>
    <property type="evidence" value="ECO:0007669"/>
    <property type="project" value="UniProtKB-EC"/>
</dbReference>
<protein>
    <submittedName>
        <fullName evidence="6">Precorrin-8X/cobalt-precorrin-8 methylmutase</fullName>
        <ecNumber evidence="6">5.4.99.60</ecNumber>
        <ecNumber evidence="6">5.4.99.61</ecNumber>
    </submittedName>
</protein>
<dbReference type="InterPro" id="IPR003722">
    <property type="entry name" value="Cbl_synth_CobH/CbiC"/>
</dbReference>
<keyword evidence="3" id="KW-0169">Cobalamin biosynthesis</keyword>
<evidence type="ECO:0000256" key="2">
    <source>
        <dbReference type="ARBA" id="ARBA00009774"/>
    </source>
</evidence>
<evidence type="ECO:0000313" key="7">
    <source>
        <dbReference type="Proteomes" id="UP000525298"/>
    </source>
</evidence>
<feature type="domain" description="Cobalamin biosynthesis precorrin-8X methylmutase CobH/CbiC" evidence="5">
    <location>
        <begin position="5"/>
        <end position="199"/>
    </location>
</feature>
<proteinExistence type="inferred from homology"/>
<organism evidence="6 7">
    <name type="scientific">Desulfosalsimonas propionicica</name>
    <dbReference type="NCBI Taxonomy" id="332175"/>
    <lineage>
        <taxon>Bacteria</taxon>
        <taxon>Pseudomonadati</taxon>
        <taxon>Thermodesulfobacteriota</taxon>
        <taxon>Desulfobacteria</taxon>
        <taxon>Desulfobacterales</taxon>
        <taxon>Desulfosalsimonadaceae</taxon>
        <taxon>Desulfosalsimonas</taxon>
    </lineage>
</organism>
<comment type="similarity">
    <text evidence="2">Belongs to the CobH/CbiC family.</text>
</comment>